<evidence type="ECO:0000313" key="3">
    <source>
        <dbReference type="EMBL" id="QCD65934.1"/>
    </source>
</evidence>
<dbReference type="GO" id="GO:0005524">
    <property type="term" value="F:ATP binding"/>
    <property type="evidence" value="ECO:0007669"/>
    <property type="project" value="UniProtKB-KW"/>
</dbReference>
<dbReference type="SMR" id="A0A4D6KD63"/>
<protein>
    <submittedName>
        <fullName evidence="3">HTR-like protein</fullName>
    </submittedName>
</protein>
<keyword evidence="2" id="KW-0067">ATP-binding</keyword>
<keyword evidence="1" id="KW-0547">Nucleotide-binding</keyword>
<dbReference type="AlphaFoldDB" id="A0A4D6KD63"/>
<dbReference type="PANTHER" id="PTHR43637">
    <property type="entry name" value="UPF0273 PROTEIN TM_0370"/>
    <property type="match status" value="1"/>
</dbReference>
<dbReference type="Proteomes" id="UP000297053">
    <property type="component" value="Chromosome"/>
</dbReference>
<dbReference type="KEGG" id="halz:E5139_09905"/>
<organism evidence="3 4">
    <name type="scientific">Halomicrobium mukohataei</name>
    <dbReference type="NCBI Taxonomy" id="57705"/>
    <lineage>
        <taxon>Archaea</taxon>
        <taxon>Methanobacteriati</taxon>
        <taxon>Methanobacteriota</taxon>
        <taxon>Stenosarchaea group</taxon>
        <taxon>Halobacteria</taxon>
        <taxon>Halobacteriales</taxon>
        <taxon>Haloarculaceae</taxon>
        <taxon>Halomicrobium</taxon>
    </lineage>
</organism>
<dbReference type="PANTHER" id="PTHR43637:SF2">
    <property type="entry name" value="PROTEIN GVPD 1"/>
    <property type="match status" value="1"/>
</dbReference>
<dbReference type="Gene3D" id="3.40.50.300">
    <property type="entry name" value="P-loop containing nucleotide triphosphate hydrolases"/>
    <property type="match status" value="1"/>
</dbReference>
<dbReference type="EMBL" id="CP039375">
    <property type="protein sequence ID" value="QCD65934.1"/>
    <property type="molecule type" value="Genomic_DNA"/>
</dbReference>
<evidence type="ECO:0000256" key="1">
    <source>
        <dbReference type="ARBA" id="ARBA00022741"/>
    </source>
</evidence>
<reference evidence="3 4" key="2">
    <citation type="submission" date="2019-04" db="EMBL/GenBank/DDBJ databases">
        <authorList>
            <person name="Yang S."/>
            <person name="Wei W."/>
        </authorList>
    </citation>
    <scope>NUCLEOTIDE SEQUENCE [LARGE SCALE GENOMIC DNA]</scope>
    <source>
        <strain evidence="4">ZP60</strain>
    </source>
</reference>
<accession>A0A4D6KD63</accession>
<dbReference type="GeneID" id="42179251"/>
<dbReference type="OMA" id="VRFETEI"/>
<evidence type="ECO:0000256" key="2">
    <source>
        <dbReference type="ARBA" id="ARBA00022840"/>
    </source>
</evidence>
<proteinExistence type="predicted"/>
<dbReference type="InterPro" id="IPR027417">
    <property type="entry name" value="P-loop_NTPase"/>
</dbReference>
<evidence type="ECO:0000313" key="4">
    <source>
        <dbReference type="Proteomes" id="UP000297053"/>
    </source>
</evidence>
<dbReference type="RefSeq" id="WP_015762316.1">
    <property type="nucleotide sequence ID" value="NZ_CP039375.1"/>
</dbReference>
<gene>
    <name evidence="3" type="ORF">E5139_09905</name>
</gene>
<dbReference type="SUPFAM" id="SSF52540">
    <property type="entry name" value="P-loop containing nucleoside triphosphate hydrolases"/>
    <property type="match status" value="1"/>
</dbReference>
<sequence>MDRIPFGVRQLDTTIKGGAPTGSVVLVSGESGAGSREFMYTSALINGLSAGDSDELYDLYYGSPTADAVDPDAVHYISFTASKEDLVDEMRLAMDDEIVDNGSEAIQFHELTERYFHVSPVPRDWYADATESITDLRKRHERQGLLEALGSKLSEIAPNNLVVIDSLSDLVGAIGDDMEWSDISYLVQGLTKAANRWNGLILVHLNHETVSSTRYAQLTDATTGAMRFEWESGGSTRARTLVVSQFRGVLSQIEDENIVRFETEIGDSGFDISDVRKIR</sequence>
<name>A0A4D6KD63_9EURY</name>
<reference evidence="3 4" key="1">
    <citation type="submission" date="2019-04" db="EMBL/GenBank/DDBJ databases">
        <title>Complete genome sequence of Arthrobacter sp. ZXY-2 associated with effective atrazine degradation and salt adaptation.</title>
        <authorList>
            <person name="Zhao X."/>
        </authorList>
    </citation>
    <scope>NUCLEOTIDE SEQUENCE [LARGE SCALE GENOMIC DNA]</scope>
    <source>
        <strain evidence="4">ZP60</strain>
    </source>
</reference>